<dbReference type="Gene3D" id="3.30.70.100">
    <property type="match status" value="1"/>
</dbReference>
<dbReference type="InterPro" id="IPR017969">
    <property type="entry name" value="Heavy-metal-associated_CS"/>
</dbReference>
<protein>
    <submittedName>
        <fullName evidence="4">Putative copper-exporting P-type ATPase A</fullName>
        <ecNumber evidence="4">3.6.3.54</ecNumber>
    </submittedName>
</protein>
<keyword evidence="2" id="KW-1133">Transmembrane helix</keyword>
<dbReference type="GO" id="GO:0016787">
    <property type="term" value="F:hydrolase activity"/>
    <property type="evidence" value="ECO:0007669"/>
    <property type="project" value="UniProtKB-KW"/>
</dbReference>
<dbReference type="EMBL" id="LNGD01000170">
    <property type="protein sequence ID" value="KYC47027.1"/>
    <property type="molecule type" value="Genomic_DNA"/>
</dbReference>
<dbReference type="FunFam" id="3.30.70.100:FF:000001">
    <property type="entry name" value="ATPase copper transporting beta"/>
    <property type="match status" value="1"/>
</dbReference>
<dbReference type="EC" id="3.6.3.54" evidence="4"/>
<dbReference type="SUPFAM" id="SSF55008">
    <property type="entry name" value="HMA, heavy metal-associated domain"/>
    <property type="match status" value="2"/>
</dbReference>
<sequence length="290" mass="31742">MEKIIEIKGMHCKNCVNTIQSKISSLKGVKTIKVNLIDNNAIIEFDPDTISIEKIKKEIEKLGYSAGLKSERNNNILKAMAYGLVPHIGCIGFIVGSVLGVSLLMQFFRPLLMSKYFFYGLVALSLGFATISVALYLKNNELLSLKGLKRKWKYVSITYCSTLGINLALFLVIFPMLANVSASSGENQIALGSIESITLKVSIPCSGHAPLISEEIKTINGIQEVKYGAPNVFTVKYDSGKTTINEILNLAVFKEYPATLLSEKQNEIGINKSTSTQNCCSNEKTSCCSS</sequence>
<feature type="transmembrane region" description="Helical" evidence="2">
    <location>
        <begin position="79"/>
        <end position="104"/>
    </location>
</feature>
<dbReference type="InterPro" id="IPR036163">
    <property type="entry name" value="HMA_dom_sf"/>
</dbReference>
<feature type="domain" description="HMA" evidence="3">
    <location>
        <begin position="1"/>
        <end position="67"/>
    </location>
</feature>
<evidence type="ECO:0000313" key="4">
    <source>
        <dbReference type="EMBL" id="KYC47027.1"/>
    </source>
</evidence>
<evidence type="ECO:0000313" key="5">
    <source>
        <dbReference type="Proteomes" id="UP000075578"/>
    </source>
</evidence>
<dbReference type="Pfam" id="PF00403">
    <property type="entry name" value="HMA"/>
    <property type="match status" value="1"/>
</dbReference>
<dbReference type="CDD" id="cd00371">
    <property type="entry name" value="HMA"/>
    <property type="match status" value="1"/>
</dbReference>
<dbReference type="Proteomes" id="UP000075578">
    <property type="component" value="Unassembled WGS sequence"/>
</dbReference>
<dbReference type="InterPro" id="IPR006121">
    <property type="entry name" value="HMA_dom"/>
</dbReference>
<evidence type="ECO:0000259" key="3">
    <source>
        <dbReference type="PROSITE" id="PS50846"/>
    </source>
</evidence>
<gene>
    <name evidence="4" type="primary">copA_2</name>
    <name evidence="4" type="ORF">AMQ74_01724</name>
</gene>
<name>A0A150IPY9_9EURY</name>
<reference evidence="4 5" key="1">
    <citation type="journal article" date="2016" name="ISME J.">
        <title>Chasing the elusive Euryarchaeota class WSA2: genomes reveal a uniquely fastidious methyl-reducing methanogen.</title>
        <authorList>
            <person name="Nobu M.K."/>
            <person name="Narihiro T."/>
            <person name="Kuroda K."/>
            <person name="Mei R."/>
            <person name="Liu W.T."/>
        </authorList>
    </citation>
    <scope>NUCLEOTIDE SEQUENCE [LARGE SCALE GENOMIC DNA]</scope>
    <source>
        <strain evidence="4">U1lsi0528_Bin089</strain>
    </source>
</reference>
<proteinExistence type="predicted"/>
<comment type="caution">
    <text evidence="4">The sequence shown here is derived from an EMBL/GenBank/DDBJ whole genome shotgun (WGS) entry which is preliminary data.</text>
</comment>
<feature type="transmembrane region" description="Helical" evidence="2">
    <location>
        <begin position="157"/>
        <end position="178"/>
    </location>
</feature>
<dbReference type="GO" id="GO:0046872">
    <property type="term" value="F:metal ion binding"/>
    <property type="evidence" value="ECO:0007669"/>
    <property type="project" value="UniProtKB-KW"/>
</dbReference>
<keyword evidence="2" id="KW-0472">Membrane</keyword>
<dbReference type="PANTHER" id="PTHR46594">
    <property type="entry name" value="P-TYPE CATION-TRANSPORTING ATPASE"/>
    <property type="match status" value="1"/>
</dbReference>
<keyword evidence="1" id="KW-0479">Metal-binding</keyword>
<dbReference type="AlphaFoldDB" id="A0A150IPY9"/>
<organism evidence="4 5">
    <name type="scientific">Candidatus Methanofastidiosum methylothiophilum</name>
    <dbReference type="NCBI Taxonomy" id="1705564"/>
    <lineage>
        <taxon>Archaea</taxon>
        <taxon>Methanobacteriati</taxon>
        <taxon>Methanobacteriota</taxon>
        <taxon>Stenosarchaea group</taxon>
        <taxon>Candidatus Methanofastidiosia</taxon>
        <taxon>Candidatus Methanofastidiosales</taxon>
        <taxon>Candidatus Methanofastidiosaceae</taxon>
        <taxon>Candidatus Methanofastidiosum</taxon>
    </lineage>
</organism>
<dbReference type="PROSITE" id="PS01047">
    <property type="entry name" value="HMA_1"/>
    <property type="match status" value="1"/>
</dbReference>
<accession>A0A150IPY9</accession>
<keyword evidence="4" id="KW-0378">Hydrolase</keyword>
<dbReference type="PANTHER" id="PTHR46594:SF4">
    <property type="entry name" value="P-TYPE CATION-TRANSPORTING ATPASE"/>
    <property type="match status" value="1"/>
</dbReference>
<feature type="transmembrane region" description="Helical" evidence="2">
    <location>
        <begin position="116"/>
        <end position="137"/>
    </location>
</feature>
<keyword evidence="2" id="KW-0812">Transmembrane</keyword>
<evidence type="ECO:0000256" key="1">
    <source>
        <dbReference type="ARBA" id="ARBA00022723"/>
    </source>
</evidence>
<dbReference type="PROSITE" id="PS50846">
    <property type="entry name" value="HMA_2"/>
    <property type="match status" value="1"/>
</dbReference>
<evidence type="ECO:0000256" key="2">
    <source>
        <dbReference type="SAM" id="Phobius"/>
    </source>
</evidence>